<feature type="region of interest" description="Disordered" evidence="1">
    <location>
        <begin position="522"/>
        <end position="561"/>
    </location>
</feature>
<proteinExistence type="predicted"/>
<dbReference type="InterPro" id="IPR001849">
    <property type="entry name" value="PH_domain"/>
</dbReference>
<dbReference type="InterPro" id="IPR011993">
    <property type="entry name" value="PH-like_dom_sf"/>
</dbReference>
<organism evidence="3 4">
    <name type="scientific">Parasitella parasitica</name>
    <dbReference type="NCBI Taxonomy" id="35722"/>
    <lineage>
        <taxon>Eukaryota</taxon>
        <taxon>Fungi</taxon>
        <taxon>Fungi incertae sedis</taxon>
        <taxon>Mucoromycota</taxon>
        <taxon>Mucoromycotina</taxon>
        <taxon>Mucoromycetes</taxon>
        <taxon>Mucorales</taxon>
        <taxon>Mucorineae</taxon>
        <taxon>Mucoraceae</taxon>
        <taxon>Parasitella</taxon>
    </lineage>
</organism>
<dbReference type="Proteomes" id="UP000054107">
    <property type="component" value="Unassembled WGS sequence"/>
</dbReference>
<feature type="region of interest" description="Disordered" evidence="1">
    <location>
        <begin position="658"/>
        <end position="685"/>
    </location>
</feature>
<feature type="compositionally biased region" description="Polar residues" evidence="1">
    <location>
        <begin position="361"/>
        <end position="380"/>
    </location>
</feature>
<gene>
    <name evidence="3" type="primary">PARPA_11462.1 scaffold 44122</name>
</gene>
<protein>
    <recommendedName>
        <fullName evidence="2">PH domain-containing protein</fullName>
    </recommendedName>
</protein>
<dbReference type="AlphaFoldDB" id="A0A0B7NQA5"/>
<feature type="region of interest" description="Disordered" evidence="1">
    <location>
        <begin position="699"/>
        <end position="719"/>
    </location>
</feature>
<keyword evidence="4" id="KW-1185">Reference proteome</keyword>
<evidence type="ECO:0000256" key="1">
    <source>
        <dbReference type="SAM" id="MobiDB-lite"/>
    </source>
</evidence>
<evidence type="ECO:0000313" key="4">
    <source>
        <dbReference type="Proteomes" id="UP000054107"/>
    </source>
</evidence>
<accession>A0A0B7NQA5</accession>
<evidence type="ECO:0000313" key="3">
    <source>
        <dbReference type="EMBL" id="CEP17169.1"/>
    </source>
</evidence>
<feature type="compositionally biased region" description="Polar residues" evidence="1">
    <location>
        <begin position="669"/>
        <end position="680"/>
    </location>
</feature>
<sequence>MPFLSSSDQDEEVPVTSTPIFEGHLSIRTEKKQWLWRLFRFDGSNFTCLSTRKIKVPPNHSKTLQSIESSYSFTSPLLATPKDKNKRLVESTNTAELKYYQLPEWTIDVANISAISVLKRAKKNALQQPNSKCFSIRTFDQKHFILKAQKQKDLERWLFVLTKMWKFTQAVKNQVQQQFQQQQFYYPTLSNAAAAAAAAAAHQVAQVQAQTQHVQQQQQSAVQAAVDDDTPLVHSIQQFAKPPTLSEEKIRVIEEWRKSLAELMASDPCIKVSSPPPIEPIPDDDTMSIFTDMTSVSNRPKSMKRRGNSKRSTTSRSLRRNKTNSIAPVAASSSNQHQELPLEGRPGPTLRKKRSDEVRNWMNNSNNKLAPTLNRTASTSSRRKPLIQKLSTADLYQQASLSNNFYYNNNYYYAANSQLNPSTSPEIIQHMNFFQDVVTVCDDEICPYEHHQHQHQHQHNLIKQDSNILKYHTSVRGKKLIQVNQGEDSMAAAVVTEGGLSGSKDEGDDPCLETIQLKIDEKHQNHHQSQQQQTQAEQVKKELGGQTGQFSGPNEDSNKIVKRPTSITRRASMPLADDNILVQQQYQLQYQQYQQQQQQQYLFDQQKMNALSPLQFLSLTATKKDLEKYKNNAVNNHNHDEDEGEEDMSLADLQKSLRQVGLQQQQQQHTRSPSASSIQDLQKRSSRCMNNPSIVAPAVPPHQYNHQSHHHHQQQQQQQQLFILDYDQQKQLKLQQHQTQHQYHHHHQLQKLKVFLPSTSSSQHHNIHYNNNI</sequence>
<dbReference type="Gene3D" id="2.30.29.30">
    <property type="entry name" value="Pleckstrin-homology domain (PH domain)/Phosphotyrosine-binding domain (PTB)"/>
    <property type="match status" value="1"/>
</dbReference>
<feature type="domain" description="PH" evidence="2">
    <location>
        <begin position="18"/>
        <end position="166"/>
    </location>
</feature>
<dbReference type="OrthoDB" id="2412252at2759"/>
<name>A0A0B7NQA5_9FUNG</name>
<dbReference type="EMBL" id="LN733615">
    <property type="protein sequence ID" value="CEP17169.1"/>
    <property type="molecule type" value="Genomic_DNA"/>
</dbReference>
<dbReference type="SUPFAM" id="SSF50729">
    <property type="entry name" value="PH domain-like"/>
    <property type="match status" value="1"/>
</dbReference>
<feature type="compositionally biased region" description="Low complexity" evidence="1">
    <location>
        <begin position="527"/>
        <end position="537"/>
    </location>
</feature>
<reference evidence="3 4" key="1">
    <citation type="submission" date="2014-09" db="EMBL/GenBank/DDBJ databases">
        <authorList>
            <person name="Ellenberger Sabrina"/>
        </authorList>
    </citation>
    <scope>NUCLEOTIDE SEQUENCE [LARGE SCALE GENOMIC DNA]</scope>
    <source>
        <strain evidence="3 4">CBS 412.66</strain>
    </source>
</reference>
<evidence type="ECO:0000259" key="2">
    <source>
        <dbReference type="PROSITE" id="PS50003"/>
    </source>
</evidence>
<feature type="region of interest" description="Disordered" evidence="1">
    <location>
        <begin position="294"/>
        <end position="384"/>
    </location>
</feature>
<dbReference type="PROSITE" id="PS50003">
    <property type="entry name" value="PH_DOMAIN"/>
    <property type="match status" value="1"/>
</dbReference>